<dbReference type="PANTHER" id="PTHR34372">
    <property type="entry name" value="CYTOCHROME C OXIDASE SUBUNIT 5C-2-RELATED"/>
    <property type="match status" value="1"/>
</dbReference>
<dbReference type="EMBL" id="CM035415">
    <property type="protein sequence ID" value="KAH7427745.1"/>
    <property type="molecule type" value="Genomic_DNA"/>
</dbReference>
<dbReference type="OMA" id="VGGLWKM"/>
<keyword evidence="6" id="KW-1133">Transmembrane helix</keyword>
<sequence length="65" mass="7033">MGAPAHAVAAAVKSKPSVIKEIMTGLTLAIFAGGLWKIHHLNERRKTEEFYAMLEKGAISVVVDE</sequence>
<keyword evidence="7" id="KW-0496">Mitochondrion</keyword>
<keyword evidence="5" id="KW-0812">Transmembrane</keyword>
<evidence type="ECO:0000256" key="7">
    <source>
        <dbReference type="ARBA" id="ARBA00023128"/>
    </source>
</evidence>
<proteinExistence type="inferred from homology"/>
<dbReference type="AlphaFoldDB" id="A0A8T2U278"/>
<reference evidence="9" key="1">
    <citation type="submission" date="2021-08" db="EMBL/GenBank/DDBJ databases">
        <title>WGS assembly of Ceratopteris richardii.</title>
        <authorList>
            <person name="Marchant D.B."/>
            <person name="Chen G."/>
            <person name="Jenkins J."/>
            <person name="Shu S."/>
            <person name="Leebens-Mack J."/>
            <person name="Grimwood J."/>
            <person name="Schmutz J."/>
            <person name="Soltis P."/>
            <person name="Soltis D."/>
            <person name="Chen Z.-H."/>
        </authorList>
    </citation>
    <scope>NUCLEOTIDE SEQUENCE</scope>
    <source>
        <strain evidence="9">Whitten #5841</strain>
        <tissue evidence="9">Leaf</tissue>
    </source>
</reference>
<comment type="function">
    <text evidence="1">This protein is one of the nuclear-coded polypeptide chains of cytochrome c oxidase, the terminal oxidase in mitochondrial electron transport.</text>
</comment>
<organism evidence="9 10">
    <name type="scientific">Ceratopteris richardii</name>
    <name type="common">Triangle waterfern</name>
    <dbReference type="NCBI Taxonomy" id="49495"/>
    <lineage>
        <taxon>Eukaryota</taxon>
        <taxon>Viridiplantae</taxon>
        <taxon>Streptophyta</taxon>
        <taxon>Embryophyta</taxon>
        <taxon>Tracheophyta</taxon>
        <taxon>Polypodiopsida</taxon>
        <taxon>Polypodiidae</taxon>
        <taxon>Polypodiales</taxon>
        <taxon>Pteridineae</taxon>
        <taxon>Pteridaceae</taxon>
        <taxon>Parkerioideae</taxon>
        <taxon>Ceratopteris</taxon>
    </lineage>
</organism>
<evidence type="ECO:0000313" key="10">
    <source>
        <dbReference type="Proteomes" id="UP000825935"/>
    </source>
</evidence>
<keyword evidence="10" id="KW-1185">Reference proteome</keyword>
<evidence type="ECO:0000256" key="1">
    <source>
        <dbReference type="ARBA" id="ARBA00002480"/>
    </source>
</evidence>
<dbReference type="PANTHER" id="PTHR34372:SF2">
    <property type="entry name" value="CYTOCHROME C OXIDASE SUBUNIT 5C-2-RELATED"/>
    <property type="match status" value="1"/>
</dbReference>
<dbReference type="Proteomes" id="UP000825935">
    <property type="component" value="Chromosome 10"/>
</dbReference>
<evidence type="ECO:0008006" key="11">
    <source>
        <dbReference type="Google" id="ProtNLM"/>
    </source>
</evidence>
<evidence type="ECO:0000256" key="8">
    <source>
        <dbReference type="ARBA" id="ARBA00023136"/>
    </source>
</evidence>
<name>A0A8T2U278_CERRI</name>
<comment type="caution">
    <text evidence="9">The sequence shown here is derived from an EMBL/GenBank/DDBJ whole genome shotgun (WGS) entry which is preliminary data.</text>
</comment>
<keyword evidence="8" id="KW-0472">Membrane</keyword>
<accession>A0A8T2U278</accession>
<dbReference type="GO" id="GO:0005739">
    <property type="term" value="C:mitochondrion"/>
    <property type="evidence" value="ECO:0007669"/>
    <property type="project" value="UniProtKB-SubCell"/>
</dbReference>
<comment type="similarity">
    <text evidence="4">Belongs to the cytochrome c oxidase subunit 5C family.</text>
</comment>
<evidence type="ECO:0000256" key="4">
    <source>
        <dbReference type="ARBA" id="ARBA00009591"/>
    </source>
</evidence>
<protein>
    <recommendedName>
        <fullName evidence="11">Cytochrome c oxidase subunit 5C</fullName>
    </recommendedName>
</protein>
<comment type="subcellular location">
    <subcellularLocation>
        <location evidence="3">Membrane</location>
    </subcellularLocation>
    <subcellularLocation>
        <location evidence="2">Mitochondrion</location>
    </subcellularLocation>
</comment>
<evidence type="ECO:0000256" key="2">
    <source>
        <dbReference type="ARBA" id="ARBA00004173"/>
    </source>
</evidence>
<evidence type="ECO:0000256" key="6">
    <source>
        <dbReference type="ARBA" id="ARBA00022989"/>
    </source>
</evidence>
<dbReference type="OrthoDB" id="506921at2759"/>
<dbReference type="InterPro" id="IPR008432">
    <property type="entry name" value="COX5C"/>
</dbReference>
<evidence type="ECO:0000256" key="3">
    <source>
        <dbReference type="ARBA" id="ARBA00004370"/>
    </source>
</evidence>
<gene>
    <name evidence="9" type="ORF">KP509_10G058100</name>
</gene>
<dbReference type="GO" id="GO:0016020">
    <property type="term" value="C:membrane"/>
    <property type="evidence" value="ECO:0007669"/>
    <property type="project" value="UniProtKB-SubCell"/>
</dbReference>
<evidence type="ECO:0000313" key="9">
    <source>
        <dbReference type="EMBL" id="KAH7427745.1"/>
    </source>
</evidence>
<evidence type="ECO:0000256" key="5">
    <source>
        <dbReference type="ARBA" id="ARBA00022692"/>
    </source>
</evidence>